<gene>
    <name evidence="1" type="ORF">Ctob_001972</name>
</gene>
<comment type="caution">
    <text evidence="1">The sequence shown here is derived from an EMBL/GenBank/DDBJ whole genome shotgun (WGS) entry which is preliminary data.</text>
</comment>
<dbReference type="OrthoDB" id="9982946at2759"/>
<evidence type="ECO:0000313" key="1">
    <source>
        <dbReference type="EMBL" id="KOO21112.1"/>
    </source>
</evidence>
<sequence>MATMNSHFKVKNINGTSGERYANSGSMTGSSWLQIRREHTGSNRTTCCVLECSHTDLVGGHVMKCDGRSSNEWWLAPICNKHNNHNNTEEMFIDSRVTLVAVREGT</sequence>
<evidence type="ECO:0000313" key="2">
    <source>
        <dbReference type="Proteomes" id="UP000037460"/>
    </source>
</evidence>
<dbReference type="Proteomes" id="UP000037460">
    <property type="component" value="Unassembled WGS sequence"/>
</dbReference>
<dbReference type="EMBL" id="JWZX01003389">
    <property type="protein sequence ID" value="KOO21112.1"/>
    <property type="molecule type" value="Genomic_DNA"/>
</dbReference>
<protein>
    <submittedName>
        <fullName evidence="1">Uncharacterized protein</fullName>
    </submittedName>
</protein>
<name>A0A0M0J448_9EUKA</name>
<keyword evidence="2" id="KW-1185">Reference proteome</keyword>
<accession>A0A0M0J448</accession>
<dbReference type="AlphaFoldDB" id="A0A0M0J448"/>
<organism evidence="1 2">
    <name type="scientific">Chrysochromulina tobinii</name>
    <dbReference type="NCBI Taxonomy" id="1460289"/>
    <lineage>
        <taxon>Eukaryota</taxon>
        <taxon>Haptista</taxon>
        <taxon>Haptophyta</taxon>
        <taxon>Prymnesiophyceae</taxon>
        <taxon>Prymnesiales</taxon>
        <taxon>Chrysochromulinaceae</taxon>
        <taxon>Chrysochromulina</taxon>
    </lineage>
</organism>
<reference evidence="2" key="1">
    <citation type="journal article" date="2015" name="PLoS Genet.">
        <title>Genome Sequence and Transcriptome Analyses of Chrysochromulina tobin: Metabolic Tools for Enhanced Algal Fitness in the Prominent Order Prymnesiales (Haptophyceae).</title>
        <authorList>
            <person name="Hovde B.T."/>
            <person name="Deodato C.R."/>
            <person name="Hunsperger H.M."/>
            <person name="Ryken S.A."/>
            <person name="Yost W."/>
            <person name="Jha R.K."/>
            <person name="Patterson J."/>
            <person name="Monnat R.J. Jr."/>
            <person name="Barlow S.B."/>
            <person name="Starkenburg S.R."/>
            <person name="Cattolico R.A."/>
        </authorList>
    </citation>
    <scope>NUCLEOTIDE SEQUENCE</scope>
    <source>
        <strain evidence="2">CCMP291</strain>
    </source>
</reference>
<proteinExistence type="predicted"/>